<gene>
    <name evidence="2" type="ORF">N7449_005269</name>
</gene>
<accession>A0A9W9MKV3</accession>
<feature type="region of interest" description="Disordered" evidence="1">
    <location>
        <begin position="60"/>
        <end position="112"/>
    </location>
</feature>
<feature type="compositionally biased region" description="Basic and acidic residues" evidence="1">
    <location>
        <begin position="102"/>
        <end position="111"/>
    </location>
</feature>
<name>A0A9W9MKV3_9EURO</name>
<evidence type="ECO:0000313" key="3">
    <source>
        <dbReference type="Proteomes" id="UP001150942"/>
    </source>
</evidence>
<sequence>MTILLGDTNEGTTSKLVHIFDIEGYNIECADKTDKANGKVYVTPKNLFTKHKIHFDYNNAKHTPYQNNRHPKLVDDHDSTSPSPSPSLPHKRKAATKATRTTSERKNKADPLEPDVELEIKIFTITQLDPEAGTIAQDIKNLAIAAQDDTWDCDEAEATYKAYSTWIAEYHAGKASKAALLTTFQTLQATIDAKAIQYTRETLRQFLEYHLPPGTLPAPTSQHIEDQTSKTENPAEAGNELYH</sequence>
<dbReference type="EMBL" id="JAPQKQ010000003">
    <property type="protein sequence ID" value="KAJ5203190.1"/>
    <property type="molecule type" value="Genomic_DNA"/>
</dbReference>
<dbReference type="Proteomes" id="UP001150942">
    <property type="component" value="Unassembled WGS sequence"/>
</dbReference>
<dbReference type="AlphaFoldDB" id="A0A9W9MKV3"/>
<feature type="region of interest" description="Disordered" evidence="1">
    <location>
        <begin position="214"/>
        <end position="243"/>
    </location>
</feature>
<evidence type="ECO:0000256" key="1">
    <source>
        <dbReference type="SAM" id="MobiDB-lite"/>
    </source>
</evidence>
<keyword evidence="3" id="KW-1185">Reference proteome</keyword>
<proteinExistence type="predicted"/>
<organism evidence="2 3">
    <name type="scientific">Penicillium cf. viridicatum</name>
    <dbReference type="NCBI Taxonomy" id="2972119"/>
    <lineage>
        <taxon>Eukaryota</taxon>
        <taxon>Fungi</taxon>
        <taxon>Dikarya</taxon>
        <taxon>Ascomycota</taxon>
        <taxon>Pezizomycotina</taxon>
        <taxon>Eurotiomycetes</taxon>
        <taxon>Eurotiomycetidae</taxon>
        <taxon>Eurotiales</taxon>
        <taxon>Aspergillaceae</taxon>
        <taxon>Penicillium</taxon>
    </lineage>
</organism>
<comment type="caution">
    <text evidence="2">The sequence shown here is derived from an EMBL/GenBank/DDBJ whole genome shotgun (WGS) entry which is preliminary data.</text>
</comment>
<protein>
    <submittedName>
        <fullName evidence="2">Uncharacterized protein</fullName>
    </submittedName>
</protein>
<evidence type="ECO:0000313" key="2">
    <source>
        <dbReference type="EMBL" id="KAJ5203190.1"/>
    </source>
</evidence>
<reference evidence="2" key="2">
    <citation type="journal article" date="2023" name="IMA Fungus">
        <title>Comparative genomic study of the Penicillium genus elucidates a diverse pangenome and 15 lateral gene transfer events.</title>
        <authorList>
            <person name="Petersen C."/>
            <person name="Sorensen T."/>
            <person name="Nielsen M.R."/>
            <person name="Sondergaard T.E."/>
            <person name="Sorensen J.L."/>
            <person name="Fitzpatrick D.A."/>
            <person name="Frisvad J.C."/>
            <person name="Nielsen K.L."/>
        </authorList>
    </citation>
    <scope>NUCLEOTIDE SEQUENCE</scope>
    <source>
        <strain evidence="2">IBT 20477</strain>
    </source>
</reference>
<dbReference type="OrthoDB" id="4375874at2759"/>
<reference evidence="2" key="1">
    <citation type="submission" date="2022-11" db="EMBL/GenBank/DDBJ databases">
        <authorList>
            <person name="Petersen C."/>
        </authorList>
    </citation>
    <scope>NUCLEOTIDE SEQUENCE</scope>
    <source>
        <strain evidence="2">IBT 20477</strain>
    </source>
</reference>